<sequence>MNKDAPPTPKTRLKEPLQDTPMGTNPAGTTIDIPDDVMSILCATPPDNVISVEQYSDDDLDLQLTIMASLLPQTRRLRKKKGIIDLDDSTDDDDEVQFLYSSASFERTHSVIEPGESSNSPSTTVTVTFACEICTETKPFSESFTGMGCSHSYCSDCIVKYVCSKLDQNITHVPCPDSGCDKGVLDPDHCSRILPPDVFDRWGSALCESVILTSEKFYCPFKDCSALMIDDGGGNGGGGGGGEAIAEAECPNCNRLFCARCKVPWHPGIECSEYQKLNKDERGREDIMLMKLAKDKKWTRCPKCMIYVEKTEGCLFILCRCGHSFCYNCGAFMIQHYCDICNGLSKYFFPPFLRDRGSAVPFEGQHLLSRPSGVCSGLALIIENVHFIEFSE</sequence>
<proteinExistence type="predicted"/>
<keyword evidence="2" id="KW-1185">Reference proteome</keyword>
<reference evidence="1" key="1">
    <citation type="submission" date="2022-02" db="EMBL/GenBank/DDBJ databases">
        <title>Plant Genome Project.</title>
        <authorList>
            <person name="Zhang R.-G."/>
        </authorList>
    </citation>
    <scope>NUCLEOTIDE SEQUENCE</scope>
    <source>
        <strain evidence="1">AT1</strain>
    </source>
</reference>
<evidence type="ECO:0000313" key="2">
    <source>
        <dbReference type="Proteomes" id="UP001062846"/>
    </source>
</evidence>
<dbReference type="Proteomes" id="UP001062846">
    <property type="component" value="Chromosome 4"/>
</dbReference>
<evidence type="ECO:0000313" key="1">
    <source>
        <dbReference type="EMBL" id="KAI8559326.1"/>
    </source>
</evidence>
<dbReference type="EMBL" id="CM046391">
    <property type="protein sequence ID" value="KAI8559326.1"/>
    <property type="molecule type" value="Genomic_DNA"/>
</dbReference>
<gene>
    <name evidence="1" type="ORF">RHMOL_Rhmol04G0163600</name>
</gene>
<accession>A0ACC0P2D5</accession>
<comment type="caution">
    <text evidence="1">The sequence shown here is derived from an EMBL/GenBank/DDBJ whole genome shotgun (WGS) entry which is preliminary data.</text>
</comment>
<organism evidence="1 2">
    <name type="scientific">Rhododendron molle</name>
    <name type="common">Chinese azalea</name>
    <name type="synonym">Azalea mollis</name>
    <dbReference type="NCBI Taxonomy" id="49168"/>
    <lineage>
        <taxon>Eukaryota</taxon>
        <taxon>Viridiplantae</taxon>
        <taxon>Streptophyta</taxon>
        <taxon>Embryophyta</taxon>
        <taxon>Tracheophyta</taxon>
        <taxon>Spermatophyta</taxon>
        <taxon>Magnoliopsida</taxon>
        <taxon>eudicotyledons</taxon>
        <taxon>Gunneridae</taxon>
        <taxon>Pentapetalae</taxon>
        <taxon>asterids</taxon>
        <taxon>Ericales</taxon>
        <taxon>Ericaceae</taxon>
        <taxon>Ericoideae</taxon>
        <taxon>Rhodoreae</taxon>
        <taxon>Rhododendron</taxon>
    </lineage>
</organism>
<name>A0ACC0P2D5_RHOML</name>
<protein>
    <submittedName>
        <fullName evidence="1">Uncharacterized protein</fullName>
    </submittedName>
</protein>